<gene>
    <name evidence="7" type="ORF">SPPG_08626</name>
</gene>
<dbReference type="VEuPathDB" id="FungiDB:SPPG_08626"/>
<evidence type="ECO:0000313" key="7">
    <source>
        <dbReference type="EMBL" id="KNC96031.1"/>
    </source>
</evidence>
<dbReference type="SMART" id="SM00326">
    <property type="entry name" value="SH3"/>
    <property type="match status" value="1"/>
</dbReference>
<feature type="transmembrane region" description="Helical" evidence="4">
    <location>
        <begin position="296"/>
        <end position="318"/>
    </location>
</feature>
<dbReference type="EMBL" id="KQ257472">
    <property type="protein sequence ID" value="KNC96031.1"/>
    <property type="molecule type" value="Genomic_DNA"/>
</dbReference>
<evidence type="ECO:0000256" key="4">
    <source>
        <dbReference type="SAM" id="Phobius"/>
    </source>
</evidence>
<dbReference type="InterPro" id="IPR036028">
    <property type="entry name" value="SH3-like_dom_sf"/>
</dbReference>
<accession>A0A0L0H535</accession>
<keyword evidence="4" id="KW-0812">Transmembrane</keyword>
<dbReference type="InterPro" id="IPR001452">
    <property type="entry name" value="SH3_domain"/>
</dbReference>
<dbReference type="OMA" id="CADTCAL"/>
<evidence type="ECO:0000256" key="2">
    <source>
        <dbReference type="PROSITE-ProRule" id="PRU00192"/>
    </source>
</evidence>
<feature type="chain" id="PRO_5005539685" description="SH3 domain-containing protein" evidence="5">
    <location>
        <begin position="24"/>
        <end position="417"/>
    </location>
</feature>
<keyword evidence="1 2" id="KW-0728">SH3 domain</keyword>
<evidence type="ECO:0000259" key="6">
    <source>
        <dbReference type="PROSITE" id="PS50002"/>
    </source>
</evidence>
<dbReference type="PANTHER" id="PTHR14167">
    <property type="entry name" value="SH3 DOMAIN-CONTAINING"/>
    <property type="match status" value="1"/>
</dbReference>
<feature type="signal peptide" evidence="5">
    <location>
        <begin position="1"/>
        <end position="23"/>
    </location>
</feature>
<keyword evidence="4" id="KW-1133">Transmembrane helix</keyword>
<dbReference type="Gene3D" id="2.30.30.40">
    <property type="entry name" value="SH3 Domains"/>
    <property type="match status" value="1"/>
</dbReference>
<dbReference type="OrthoDB" id="5340910at2759"/>
<dbReference type="PANTHER" id="PTHR14167:SF116">
    <property type="entry name" value="CAP, ISOFORM AC"/>
    <property type="match status" value="1"/>
</dbReference>
<keyword evidence="8" id="KW-1185">Reference proteome</keyword>
<dbReference type="Proteomes" id="UP000053201">
    <property type="component" value="Unassembled WGS sequence"/>
</dbReference>
<dbReference type="SUPFAM" id="SSF50044">
    <property type="entry name" value="SH3-domain"/>
    <property type="match status" value="1"/>
</dbReference>
<name>A0A0L0H535_SPIPD</name>
<organism evidence="7 8">
    <name type="scientific">Spizellomyces punctatus (strain DAOM BR117)</name>
    <dbReference type="NCBI Taxonomy" id="645134"/>
    <lineage>
        <taxon>Eukaryota</taxon>
        <taxon>Fungi</taxon>
        <taxon>Fungi incertae sedis</taxon>
        <taxon>Chytridiomycota</taxon>
        <taxon>Chytridiomycota incertae sedis</taxon>
        <taxon>Chytridiomycetes</taxon>
        <taxon>Spizellomycetales</taxon>
        <taxon>Spizellomycetaceae</taxon>
        <taxon>Spizellomyces</taxon>
    </lineage>
</organism>
<dbReference type="RefSeq" id="XP_016604071.1">
    <property type="nucleotide sequence ID" value="XM_016756771.1"/>
</dbReference>
<protein>
    <recommendedName>
        <fullName evidence="6">SH3 domain-containing protein</fullName>
    </recommendedName>
</protein>
<sequence length="417" mass="44919">MARTSATLAFALSILSAVSQVRAESKEYSSNECIAIHETSACAPFGQGYYINGTELGLVYGLSGPIPDAKYWDRLVRDVTSGGEHQAQMWRNWAQCTGYSGEPIQYYRTYTCMTDIFMFSAGCNKDYKPPSTPICEKTCDAYGSAVSELIRDSSVCPTSFGHYGQAVYQEVSDRRSFALTGAESCKHIVQSWSGASGYKQDSCIWGVEEDHKSCGFGGDSKTADLYCKDYPQDGCCQRRGSYKNDQKTAAAAPVENQAVKGAKPAELASQGATGGEPVTATGDENSSFVERNKVPIIAGSVGAAMIIVGGVAVGVVRARKRGSTEGRRNRIQPGGGAVPFIAPASNMTEAGSHVTPLKAKYKVVYDYTPQLIDELELVKGDMVEVWASYDDGWGKGSNMRTGNKGTFPMACIEMIRE</sequence>
<feature type="domain" description="SH3" evidence="6">
    <location>
        <begin position="356"/>
        <end position="417"/>
    </location>
</feature>
<reference evidence="7 8" key="1">
    <citation type="submission" date="2009-08" db="EMBL/GenBank/DDBJ databases">
        <title>The Genome Sequence of Spizellomyces punctatus strain DAOM BR117.</title>
        <authorList>
            <consortium name="The Broad Institute Genome Sequencing Platform"/>
            <person name="Russ C."/>
            <person name="Cuomo C."/>
            <person name="Shea T."/>
            <person name="Young S.K."/>
            <person name="Zeng Q."/>
            <person name="Koehrsen M."/>
            <person name="Haas B."/>
            <person name="Borodovsky M."/>
            <person name="Guigo R."/>
            <person name="Alvarado L."/>
            <person name="Berlin A."/>
            <person name="Bochicchio J."/>
            <person name="Borenstein D."/>
            <person name="Chapman S."/>
            <person name="Chen Z."/>
            <person name="Engels R."/>
            <person name="Freedman E."/>
            <person name="Gellesch M."/>
            <person name="Goldberg J."/>
            <person name="Griggs A."/>
            <person name="Gujja S."/>
            <person name="Heiman D."/>
            <person name="Hepburn T."/>
            <person name="Howarth C."/>
            <person name="Jen D."/>
            <person name="Larson L."/>
            <person name="Lewis B."/>
            <person name="Mehta T."/>
            <person name="Park D."/>
            <person name="Pearson M."/>
            <person name="Roberts A."/>
            <person name="Saif S."/>
            <person name="Shenoy N."/>
            <person name="Sisk P."/>
            <person name="Stolte C."/>
            <person name="Sykes S."/>
            <person name="Thomson T."/>
            <person name="Walk T."/>
            <person name="White J."/>
            <person name="Yandava C."/>
            <person name="Burger G."/>
            <person name="Gray M.W."/>
            <person name="Holland P.W.H."/>
            <person name="King N."/>
            <person name="Lang F.B.F."/>
            <person name="Roger A.J."/>
            <person name="Ruiz-Trillo I."/>
            <person name="Lander E."/>
            <person name="Nusbaum C."/>
        </authorList>
    </citation>
    <scope>NUCLEOTIDE SEQUENCE [LARGE SCALE GENOMIC DNA]</scope>
    <source>
        <strain evidence="7 8">DAOM BR117</strain>
    </source>
</reference>
<dbReference type="AlphaFoldDB" id="A0A0L0H535"/>
<evidence type="ECO:0000256" key="1">
    <source>
        <dbReference type="ARBA" id="ARBA00022443"/>
    </source>
</evidence>
<evidence type="ECO:0000256" key="5">
    <source>
        <dbReference type="SAM" id="SignalP"/>
    </source>
</evidence>
<dbReference type="InParanoid" id="A0A0L0H535"/>
<proteinExistence type="predicted"/>
<keyword evidence="4" id="KW-0472">Membrane</keyword>
<dbReference type="Pfam" id="PF14604">
    <property type="entry name" value="SH3_9"/>
    <property type="match status" value="1"/>
</dbReference>
<keyword evidence="5" id="KW-0732">Signal</keyword>
<evidence type="ECO:0000256" key="3">
    <source>
        <dbReference type="SAM" id="MobiDB-lite"/>
    </source>
</evidence>
<dbReference type="GO" id="GO:0005737">
    <property type="term" value="C:cytoplasm"/>
    <property type="evidence" value="ECO:0007669"/>
    <property type="project" value="TreeGrafter"/>
</dbReference>
<dbReference type="STRING" id="645134.A0A0L0H535"/>
<dbReference type="InterPro" id="IPR050384">
    <property type="entry name" value="Endophilin_SH3RF"/>
</dbReference>
<evidence type="ECO:0000313" key="8">
    <source>
        <dbReference type="Proteomes" id="UP000053201"/>
    </source>
</evidence>
<dbReference type="PROSITE" id="PS50002">
    <property type="entry name" value="SH3"/>
    <property type="match status" value="1"/>
</dbReference>
<dbReference type="GeneID" id="27691774"/>
<feature type="region of interest" description="Disordered" evidence="3">
    <location>
        <begin position="247"/>
        <end position="286"/>
    </location>
</feature>